<protein>
    <submittedName>
        <fullName evidence="2">Uncharacterized protein</fullName>
    </submittedName>
</protein>
<sequence>MVAAVTAAAVVKGAESRMDLHKSMLRTCLKLVLVALMFHQACLISTAAVVTAFLKAAEGGSVSFGLGFECGSTGNPCRCKVFGPTLGFLAFAVAAVVEWPVGAVVFCFRREKGRRIMGHPATVVYPSVKDAIPI</sequence>
<organism evidence="2 3">
    <name type="scientific">Rhododendron williamsianum</name>
    <dbReference type="NCBI Taxonomy" id="262921"/>
    <lineage>
        <taxon>Eukaryota</taxon>
        <taxon>Viridiplantae</taxon>
        <taxon>Streptophyta</taxon>
        <taxon>Embryophyta</taxon>
        <taxon>Tracheophyta</taxon>
        <taxon>Spermatophyta</taxon>
        <taxon>Magnoliopsida</taxon>
        <taxon>eudicotyledons</taxon>
        <taxon>Gunneridae</taxon>
        <taxon>Pentapetalae</taxon>
        <taxon>asterids</taxon>
        <taxon>Ericales</taxon>
        <taxon>Ericaceae</taxon>
        <taxon>Ericoideae</taxon>
        <taxon>Rhodoreae</taxon>
        <taxon>Rhododendron</taxon>
    </lineage>
</organism>
<evidence type="ECO:0000313" key="3">
    <source>
        <dbReference type="Proteomes" id="UP000428333"/>
    </source>
</evidence>
<feature type="transmembrane region" description="Helical" evidence="1">
    <location>
        <begin position="31"/>
        <end position="54"/>
    </location>
</feature>
<keyword evidence="1" id="KW-0472">Membrane</keyword>
<keyword evidence="3" id="KW-1185">Reference proteome</keyword>
<feature type="non-terminal residue" evidence="2">
    <location>
        <position position="1"/>
    </location>
</feature>
<keyword evidence="1" id="KW-0812">Transmembrane</keyword>
<comment type="caution">
    <text evidence="2">The sequence shown here is derived from an EMBL/GenBank/DDBJ whole genome shotgun (WGS) entry which is preliminary data.</text>
</comment>
<dbReference type="Proteomes" id="UP000428333">
    <property type="component" value="Linkage Group LG11"/>
</dbReference>
<dbReference type="OrthoDB" id="4412445at2759"/>
<proteinExistence type="predicted"/>
<feature type="transmembrane region" description="Helical" evidence="1">
    <location>
        <begin position="88"/>
        <end position="108"/>
    </location>
</feature>
<dbReference type="PANTHER" id="PTHR34673">
    <property type="entry name" value="COLD-REGULATED PROTEIN"/>
    <property type="match status" value="1"/>
</dbReference>
<keyword evidence="1" id="KW-1133">Transmembrane helix</keyword>
<dbReference type="EMBL" id="QEFC01003169">
    <property type="protein sequence ID" value="KAE9449508.1"/>
    <property type="molecule type" value="Genomic_DNA"/>
</dbReference>
<dbReference type="AlphaFoldDB" id="A0A6A4L3R9"/>
<evidence type="ECO:0000256" key="1">
    <source>
        <dbReference type="SAM" id="Phobius"/>
    </source>
</evidence>
<accession>A0A6A4L3R9</accession>
<gene>
    <name evidence="2" type="ORF">C3L33_18599</name>
</gene>
<dbReference type="PANTHER" id="PTHR34673:SF1">
    <property type="entry name" value="COLD-REGULATED PROTEIN"/>
    <property type="match status" value="1"/>
</dbReference>
<reference evidence="2 3" key="1">
    <citation type="journal article" date="2019" name="Genome Biol. Evol.">
        <title>The Rhododendron genome and chromosomal organization provide insight into shared whole-genome duplications across the heath family (Ericaceae).</title>
        <authorList>
            <person name="Soza V.L."/>
            <person name="Lindsley D."/>
            <person name="Waalkes A."/>
            <person name="Ramage E."/>
            <person name="Patwardhan R.P."/>
            <person name="Burton J.N."/>
            <person name="Adey A."/>
            <person name="Kumar A."/>
            <person name="Qiu R."/>
            <person name="Shendure J."/>
            <person name="Hall B."/>
        </authorList>
    </citation>
    <scope>NUCLEOTIDE SEQUENCE [LARGE SCALE GENOMIC DNA]</scope>
    <source>
        <strain evidence="2">RSF 1966-606</strain>
    </source>
</reference>
<name>A0A6A4L3R9_9ERIC</name>
<evidence type="ECO:0000313" key="2">
    <source>
        <dbReference type="EMBL" id="KAE9449508.1"/>
    </source>
</evidence>